<keyword evidence="3" id="KW-0147">Chitin-binding</keyword>
<organism evidence="10 11">
    <name type="scientific">Podospora aff. communis PSN243</name>
    <dbReference type="NCBI Taxonomy" id="3040156"/>
    <lineage>
        <taxon>Eukaryota</taxon>
        <taxon>Fungi</taxon>
        <taxon>Dikarya</taxon>
        <taxon>Ascomycota</taxon>
        <taxon>Pezizomycotina</taxon>
        <taxon>Sordariomycetes</taxon>
        <taxon>Sordariomycetidae</taxon>
        <taxon>Sordariales</taxon>
        <taxon>Podosporaceae</taxon>
        <taxon>Podospora</taxon>
    </lineage>
</organism>
<protein>
    <recommendedName>
        <fullName evidence="2">chitinase</fullName>
        <ecNumber evidence="2">3.2.1.14</ecNumber>
    </recommendedName>
</protein>
<dbReference type="CDD" id="cd00118">
    <property type="entry name" value="LysM"/>
    <property type="match status" value="1"/>
</dbReference>
<dbReference type="Gene3D" id="3.20.20.80">
    <property type="entry name" value="Glycosidases"/>
    <property type="match status" value="1"/>
</dbReference>
<keyword evidence="6" id="KW-0812">Transmembrane</keyword>
<feature type="domain" description="LysM" evidence="8">
    <location>
        <begin position="395"/>
        <end position="444"/>
    </location>
</feature>
<reference evidence="10" key="1">
    <citation type="journal article" date="2023" name="Mol. Phylogenet. Evol.">
        <title>Genome-scale phylogeny and comparative genomics of the fungal order Sordariales.</title>
        <authorList>
            <person name="Hensen N."/>
            <person name="Bonometti L."/>
            <person name="Westerberg I."/>
            <person name="Brannstrom I.O."/>
            <person name="Guillou S."/>
            <person name="Cros-Aarteil S."/>
            <person name="Calhoun S."/>
            <person name="Haridas S."/>
            <person name="Kuo A."/>
            <person name="Mondo S."/>
            <person name="Pangilinan J."/>
            <person name="Riley R."/>
            <person name="LaButti K."/>
            <person name="Andreopoulos B."/>
            <person name="Lipzen A."/>
            <person name="Chen C."/>
            <person name="Yan M."/>
            <person name="Daum C."/>
            <person name="Ng V."/>
            <person name="Clum A."/>
            <person name="Steindorff A."/>
            <person name="Ohm R.A."/>
            <person name="Martin F."/>
            <person name="Silar P."/>
            <person name="Natvig D.O."/>
            <person name="Lalanne C."/>
            <person name="Gautier V."/>
            <person name="Ament-Velasquez S.L."/>
            <person name="Kruys A."/>
            <person name="Hutchinson M.I."/>
            <person name="Powell A.J."/>
            <person name="Barry K."/>
            <person name="Miller A.N."/>
            <person name="Grigoriev I.V."/>
            <person name="Debuchy R."/>
            <person name="Gladieux P."/>
            <person name="Hiltunen Thoren M."/>
            <person name="Johannesson H."/>
        </authorList>
    </citation>
    <scope>NUCLEOTIDE SEQUENCE</scope>
    <source>
        <strain evidence="10">PSN243</strain>
    </source>
</reference>
<dbReference type="SMART" id="SM00257">
    <property type="entry name" value="LysM"/>
    <property type="match status" value="2"/>
</dbReference>
<dbReference type="PROSITE" id="PS51782">
    <property type="entry name" value="LYSM"/>
    <property type="match status" value="2"/>
</dbReference>
<dbReference type="EMBL" id="MU865999">
    <property type="protein sequence ID" value="KAK4443126.1"/>
    <property type="molecule type" value="Genomic_DNA"/>
</dbReference>
<evidence type="ECO:0000313" key="11">
    <source>
        <dbReference type="Proteomes" id="UP001321760"/>
    </source>
</evidence>
<reference evidence="10" key="2">
    <citation type="submission" date="2023-05" db="EMBL/GenBank/DDBJ databases">
        <authorList>
            <consortium name="Lawrence Berkeley National Laboratory"/>
            <person name="Steindorff A."/>
            <person name="Hensen N."/>
            <person name="Bonometti L."/>
            <person name="Westerberg I."/>
            <person name="Brannstrom I.O."/>
            <person name="Guillou S."/>
            <person name="Cros-Aarteil S."/>
            <person name="Calhoun S."/>
            <person name="Haridas S."/>
            <person name="Kuo A."/>
            <person name="Mondo S."/>
            <person name="Pangilinan J."/>
            <person name="Riley R."/>
            <person name="Labutti K."/>
            <person name="Andreopoulos B."/>
            <person name="Lipzen A."/>
            <person name="Chen C."/>
            <person name="Yanf M."/>
            <person name="Daum C."/>
            <person name="Ng V."/>
            <person name="Clum A."/>
            <person name="Ohm R."/>
            <person name="Martin F."/>
            <person name="Silar P."/>
            <person name="Natvig D."/>
            <person name="Lalanne C."/>
            <person name="Gautier V."/>
            <person name="Ament-Velasquez S.L."/>
            <person name="Kruys A."/>
            <person name="Hutchinson M.I."/>
            <person name="Powell A.J."/>
            <person name="Barry K."/>
            <person name="Miller A.N."/>
            <person name="Grigoriev I.V."/>
            <person name="Debuchy R."/>
            <person name="Gladieux P."/>
            <person name="Thoren M.H."/>
            <person name="Johannesson H."/>
        </authorList>
    </citation>
    <scope>NUCLEOTIDE SEQUENCE</scope>
    <source>
        <strain evidence="10">PSN243</strain>
    </source>
</reference>
<dbReference type="CDD" id="cd00035">
    <property type="entry name" value="ChtBD1"/>
    <property type="match status" value="1"/>
</dbReference>
<feature type="transmembrane region" description="Helical" evidence="6">
    <location>
        <begin position="1265"/>
        <end position="1283"/>
    </location>
</feature>
<dbReference type="SUPFAM" id="SSF54556">
    <property type="entry name" value="Chitinase insertion domain"/>
    <property type="match status" value="1"/>
</dbReference>
<dbReference type="Proteomes" id="UP001321760">
    <property type="component" value="Unassembled WGS sequence"/>
</dbReference>
<gene>
    <name evidence="10" type="ORF">QBC34DRAFT_443634</name>
</gene>
<dbReference type="SUPFAM" id="SSF57016">
    <property type="entry name" value="Plant lectins/antimicrobial peptides"/>
    <property type="match status" value="1"/>
</dbReference>
<evidence type="ECO:0000256" key="3">
    <source>
        <dbReference type="ARBA" id="ARBA00022669"/>
    </source>
</evidence>
<dbReference type="InterPro" id="IPR036861">
    <property type="entry name" value="Endochitinase-like_sf"/>
</dbReference>
<evidence type="ECO:0000256" key="5">
    <source>
        <dbReference type="ARBA" id="ARBA00023295"/>
    </source>
</evidence>
<dbReference type="GO" id="GO:0008843">
    <property type="term" value="F:endochitinase activity"/>
    <property type="evidence" value="ECO:0007669"/>
    <property type="project" value="UniProtKB-EC"/>
</dbReference>
<evidence type="ECO:0000259" key="9">
    <source>
        <dbReference type="PROSITE" id="PS51910"/>
    </source>
</evidence>
<feature type="chain" id="PRO_5043956373" description="chitinase" evidence="7">
    <location>
        <begin position="17"/>
        <end position="1382"/>
    </location>
</feature>
<evidence type="ECO:0000256" key="6">
    <source>
        <dbReference type="SAM" id="Phobius"/>
    </source>
</evidence>
<dbReference type="Gene3D" id="3.10.50.10">
    <property type="match status" value="1"/>
</dbReference>
<dbReference type="GO" id="GO:0008061">
    <property type="term" value="F:chitin binding"/>
    <property type="evidence" value="ECO:0007669"/>
    <property type="project" value="UniProtKB-KW"/>
</dbReference>
<keyword evidence="5" id="KW-0326">Glycosidase</keyword>
<dbReference type="InterPro" id="IPR011583">
    <property type="entry name" value="Chitinase_II/V-like_cat"/>
</dbReference>
<dbReference type="InterPro" id="IPR036779">
    <property type="entry name" value="LysM_dom_sf"/>
</dbReference>
<keyword evidence="5" id="KW-0378">Hydrolase</keyword>
<dbReference type="Pfam" id="PF00704">
    <property type="entry name" value="Glyco_hydro_18"/>
    <property type="match status" value="1"/>
</dbReference>
<dbReference type="PANTHER" id="PTHR47700">
    <property type="entry name" value="V CHITINASE, PUTATIVE (AFU_ORTHOLOGUE AFUA_6G13720)-RELATED"/>
    <property type="match status" value="1"/>
</dbReference>
<dbReference type="GO" id="GO:0005975">
    <property type="term" value="P:carbohydrate metabolic process"/>
    <property type="evidence" value="ECO:0007669"/>
    <property type="project" value="InterPro"/>
</dbReference>
<sequence>MLTAGLATWLALPASADSVAMRVEADTEMMAGADDPTTWYSVRHSCPLPCEKLPPSNWTVYSSFERLHDCDKPLLFDFALNNPVADLATPTKIRACTIRGEEEVGAAVSKRQRDSGLASQPELDADALAEEEECNAVKAIAVASKGVATLELLHGGVGSGVNNATAVTAAETALADLLAYFEDGRPSCLENVMFSFQQGAIAGAYLGQSFGKETLGSAAKELLGQLKSSGAQTQAVELCGEDRNAHHVLGIVVNTAGNITAVQDAVRDWNVAKCLAVYEAKSEVKNVPVWENPAGLRHNGTTNSTHGTNSTVTRRWHAPLSAALHDRAAECIVKKVVANDGCWAMADRCGISQDDLKKYNGADICKNPMPDQRYCCSAGELPDIRPKPDGDNKCFKYLVKSGDTCGQIASAHGLKWEDIDKFNNGTTWGWYGCGRLLPDTYICLSTGKPPMPFPIPNAVCGPTKPGSPEPIGSQTLLDISPCPLNACCNVWGQCGISGDFCAVKKSDSGNIGTSGLKDGCVMNCGMDIIKSTISKPLGRIGYYETWNFNRPCLRMFADSINKDGGYKYSIIHWAFAEINTNDWTVRINDTHNQWASFKALKDVKRVISFGGWAFSNEMPTYDILRQAMSPDNREKFAKNVAAFLDKEGIDGADYDWEYPGATDIEGTPPGNENDGKWYLRFLETQRQALSPGKTLSIAAPASFWYLKNFPIRSMARFLDYIVYMTYDLHGQWDYTTPDKKSYIEGCPEGNCIRSHVNLTETTYALSMITKAGVSSHLIYVGESSYGRSFKLAKAGCKGPRCQFTGTRLVSNAKKGRCTDTAGYISNAEINEIIGASSNDPEIDGIKAEYWHDHGSNSDMLLYEDTEWVAYMSETTRETRRQHWANFNFGGTIDWAIDLRFFSVDDMRSPKTGDFPKDTQPLPPALADCNANYDTLEKIRDANNIPEHCAAIYAVEVLAKKLKDAMKTYDDLIKSGYDKKFDTYADAVVGGSTKAVREYVYHNGGKYFTCTVTESVECCKTCNGENECKRCSNADDICKSWSPICDNPQGNDPILICDTSNTWLNISMPCPPDYSQRNYVYRDMRGMFPATYWDIRRDKESEFWAELLKATGIAKDDVHMKNLQSFNDCHSGADPTNRCANVGWDYNFPVPDGYHKDDVTNPKTIVSDAYTNLQDIVRDLPKAAEKLRKGTYDGLATDLADAVALPVFMIEEAVNGIKSISDAIDEANKEREKNIILAFLSAIFFFVPIVGQLVGTVAALANVARIIAILGVVGEVAIDIYSVVDTKGNDPLVIFGLVLAPLAIFDIAKIARAAAVARTMKQEDVSKLGKGMKDKMDVYKSAVGKHRVCLLKPKSKRGVDVFPDGGMPVRSLNGNAVWSGDFE</sequence>
<feature type="domain" description="GH18" evidence="9">
    <location>
        <begin position="537"/>
        <end position="913"/>
    </location>
</feature>
<accession>A0AAV9G3D9</accession>
<comment type="similarity">
    <text evidence="1">Belongs to the glycosyl hydrolase 18 family. Chitinase class V subfamily.</text>
</comment>
<feature type="transmembrane region" description="Helical" evidence="6">
    <location>
        <begin position="1234"/>
        <end position="1253"/>
    </location>
</feature>
<evidence type="ECO:0000256" key="7">
    <source>
        <dbReference type="SAM" id="SignalP"/>
    </source>
</evidence>
<feature type="domain" description="LysM" evidence="8">
    <location>
        <begin position="332"/>
        <end position="376"/>
    </location>
</feature>
<dbReference type="SUPFAM" id="SSF54106">
    <property type="entry name" value="LysM domain"/>
    <property type="match status" value="1"/>
</dbReference>
<evidence type="ECO:0000256" key="1">
    <source>
        <dbReference type="ARBA" id="ARBA00008682"/>
    </source>
</evidence>
<dbReference type="Gene3D" id="3.10.350.10">
    <property type="entry name" value="LysM domain"/>
    <property type="match status" value="2"/>
</dbReference>
<dbReference type="PANTHER" id="PTHR47700:SF2">
    <property type="entry name" value="CHITINASE"/>
    <property type="match status" value="1"/>
</dbReference>
<keyword evidence="4" id="KW-0843">Virulence</keyword>
<dbReference type="InterPro" id="IPR029070">
    <property type="entry name" value="Chitinase_insertion_sf"/>
</dbReference>
<dbReference type="EC" id="3.2.1.14" evidence="2"/>
<keyword evidence="6" id="KW-1133">Transmembrane helix</keyword>
<proteinExistence type="inferred from homology"/>
<dbReference type="SMART" id="SM00636">
    <property type="entry name" value="Glyco_18"/>
    <property type="match status" value="1"/>
</dbReference>
<dbReference type="InterPro" id="IPR053214">
    <property type="entry name" value="LysM12-like"/>
</dbReference>
<feature type="signal peptide" evidence="7">
    <location>
        <begin position="1"/>
        <end position="16"/>
    </location>
</feature>
<keyword evidence="11" id="KW-1185">Reference proteome</keyword>
<dbReference type="SUPFAM" id="SSF51445">
    <property type="entry name" value="(Trans)glycosidases"/>
    <property type="match status" value="1"/>
</dbReference>
<name>A0AAV9G3D9_9PEZI</name>
<dbReference type="InterPro" id="IPR017853">
    <property type="entry name" value="GH"/>
</dbReference>
<dbReference type="PROSITE" id="PS51910">
    <property type="entry name" value="GH18_2"/>
    <property type="match status" value="1"/>
</dbReference>
<evidence type="ECO:0000259" key="8">
    <source>
        <dbReference type="PROSITE" id="PS51782"/>
    </source>
</evidence>
<dbReference type="CDD" id="cd02878">
    <property type="entry name" value="GH18_zymocin_alpha"/>
    <property type="match status" value="1"/>
</dbReference>
<dbReference type="InterPro" id="IPR018392">
    <property type="entry name" value="LysM"/>
</dbReference>
<evidence type="ECO:0000256" key="2">
    <source>
        <dbReference type="ARBA" id="ARBA00012729"/>
    </source>
</evidence>
<comment type="caution">
    <text evidence="10">The sequence shown here is derived from an EMBL/GenBank/DDBJ whole genome shotgun (WGS) entry which is preliminary data.</text>
</comment>
<dbReference type="Pfam" id="PF01476">
    <property type="entry name" value="LysM"/>
    <property type="match status" value="2"/>
</dbReference>
<keyword evidence="6" id="KW-0472">Membrane</keyword>
<evidence type="ECO:0000256" key="4">
    <source>
        <dbReference type="ARBA" id="ARBA00023026"/>
    </source>
</evidence>
<dbReference type="InterPro" id="IPR001223">
    <property type="entry name" value="Glyco_hydro18_cat"/>
</dbReference>
<keyword evidence="7" id="KW-0732">Signal</keyword>
<evidence type="ECO:0000313" key="10">
    <source>
        <dbReference type="EMBL" id="KAK4443126.1"/>
    </source>
</evidence>
<feature type="transmembrane region" description="Helical" evidence="6">
    <location>
        <begin position="1289"/>
        <end position="1310"/>
    </location>
</feature>